<accession>A0AA37IXN8</accession>
<evidence type="ECO:0000259" key="1">
    <source>
        <dbReference type="PROSITE" id="PS51737"/>
    </source>
</evidence>
<dbReference type="InterPro" id="IPR038109">
    <property type="entry name" value="DNA_bind_recomb_sf"/>
</dbReference>
<dbReference type="PROSITE" id="PS51737">
    <property type="entry name" value="RECOMBINASE_DNA_BIND"/>
    <property type="match status" value="1"/>
</dbReference>
<dbReference type="AlphaFoldDB" id="A0AA37IXN8"/>
<comment type="caution">
    <text evidence="2">The sequence shown here is derived from an EMBL/GenBank/DDBJ whole genome shotgun (WGS) entry which is preliminary data.</text>
</comment>
<dbReference type="Pfam" id="PF07508">
    <property type="entry name" value="Recombinase"/>
    <property type="match status" value="1"/>
</dbReference>
<proteinExistence type="predicted"/>
<dbReference type="Proteomes" id="UP001055185">
    <property type="component" value="Unassembled WGS sequence"/>
</dbReference>
<sequence>MIDEVKADRISVVIVKDMSRFGRDYLQVGTYMEVLRKHDTRLIALNDSVDTLKGDDEFTPFRNIMNEWYARDTSKKIRSAFQAKNLAGKHTSSSVPYGYLKSEQDKNQWVVDPVAAPIVQRIYRMAMEGKGPYQIANILSNEHIEIPAYYHQKLGIGLWKTREIKSPYRWGSSTIVHILTNPSYLGHTCNFKTRKHFKDKKSHYVDQDQWTIIKDTHEPIIDQETYDTVQRMRASIRRYPDGWGEVHPLAGLLYCADCGSPMYIHRTGNGNRTANFSCSGYGKVPVGSKCASGHWVNADSVMRLIQETLREIVRFSKEDEEEFTCIVRSEIENRQSSEMKGQKTRLTACQKRLDELETLLCKIYEDNTLGKLPDRRYQILEAQYTKEQEQKSADKFIALVKKYQNFEELDAVMLNQFIYKIFVHERDYKGMANSPQTIEIYFNFVGKFGMQEINSPSEEERAALKEKERLRQKRHEAYLRRKASGWQDAYYQKTKAAKKAGIDAKKEAIRAEDRAKGVYYLPNQKCLETEPKGESA</sequence>
<reference evidence="2" key="1">
    <citation type="journal article" date="2022" name="Int. J. Syst. Evol. Microbiol.">
        <title>Genome-based, phenotypic and chemotaxonomic classification of Faecalibacterium strains: proposal of three novel species Faecalibacterium duncaniae sp. nov., Faecalibacterium hattorii sp. nov. and Faecalibacterium gallinarum sp. nov. .</title>
        <authorList>
            <person name="Sakamoto M."/>
            <person name="Sakurai N."/>
            <person name="Tanno H."/>
            <person name="Iino T."/>
            <person name="Ohkuma M."/>
            <person name="Endo A."/>
        </authorList>
    </citation>
    <scope>NUCLEOTIDE SEQUENCE</scope>
    <source>
        <strain evidence="2">JCM 17207</strain>
    </source>
</reference>
<protein>
    <submittedName>
        <fullName evidence="2">Recombinase</fullName>
    </submittedName>
</protein>
<dbReference type="InterPro" id="IPR036162">
    <property type="entry name" value="Resolvase-like_N_sf"/>
</dbReference>
<dbReference type="InterPro" id="IPR011109">
    <property type="entry name" value="DNA_bind_recombinase_dom"/>
</dbReference>
<dbReference type="InterPro" id="IPR050639">
    <property type="entry name" value="SSR_resolvase"/>
</dbReference>
<dbReference type="InterPro" id="IPR025827">
    <property type="entry name" value="Zn_ribbon_recom_dom"/>
</dbReference>
<dbReference type="SUPFAM" id="SSF53041">
    <property type="entry name" value="Resolvase-like"/>
    <property type="match status" value="1"/>
</dbReference>
<dbReference type="GO" id="GO:0000150">
    <property type="term" value="F:DNA strand exchange activity"/>
    <property type="evidence" value="ECO:0007669"/>
    <property type="project" value="InterPro"/>
</dbReference>
<keyword evidence="3" id="KW-1185">Reference proteome</keyword>
<dbReference type="Pfam" id="PF14287">
    <property type="entry name" value="DUF4368"/>
    <property type="match status" value="1"/>
</dbReference>
<dbReference type="GO" id="GO:0003677">
    <property type="term" value="F:DNA binding"/>
    <property type="evidence" value="ECO:0007669"/>
    <property type="project" value="InterPro"/>
</dbReference>
<dbReference type="EMBL" id="BQKV01000002">
    <property type="protein sequence ID" value="GJN63411.1"/>
    <property type="molecule type" value="Genomic_DNA"/>
</dbReference>
<evidence type="ECO:0000313" key="3">
    <source>
        <dbReference type="Proteomes" id="UP001055185"/>
    </source>
</evidence>
<name>A0AA37IXN8_9FIRM</name>
<feature type="domain" description="Recombinase" evidence="1">
    <location>
        <begin position="96"/>
        <end position="239"/>
    </location>
</feature>
<evidence type="ECO:0000313" key="2">
    <source>
        <dbReference type="EMBL" id="GJN63411.1"/>
    </source>
</evidence>
<dbReference type="PANTHER" id="PTHR30461">
    <property type="entry name" value="DNA-INVERTASE FROM LAMBDOID PROPHAGE"/>
    <property type="match status" value="1"/>
</dbReference>
<gene>
    <name evidence="2" type="ORF">JCM17207_00360</name>
</gene>
<dbReference type="Pfam" id="PF13408">
    <property type="entry name" value="Zn_ribbon_recom"/>
    <property type="match status" value="1"/>
</dbReference>
<dbReference type="Gene3D" id="3.90.1750.20">
    <property type="entry name" value="Putative Large Serine Recombinase, Chain B, Domain 2"/>
    <property type="match status" value="1"/>
</dbReference>
<organism evidence="2 3">
    <name type="scientific">Faecalibacterium gallinarum</name>
    <dbReference type="NCBI Taxonomy" id="2903556"/>
    <lineage>
        <taxon>Bacteria</taxon>
        <taxon>Bacillati</taxon>
        <taxon>Bacillota</taxon>
        <taxon>Clostridia</taxon>
        <taxon>Eubacteriales</taxon>
        <taxon>Oscillospiraceae</taxon>
        <taxon>Faecalibacterium</taxon>
    </lineage>
</organism>
<dbReference type="Pfam" id="PF00239">
    <property type="entry name" value="Resolvase"/>
    <property type="match status" value="1"/>
</dbReference>
<dbReference type="InterPro" id="IPR025378">
    <property type="entry name" value="DUF4368"/>
</dbReference>
<dbReference type="PANTHER" id="PTHR30461:SF23">
    <property type="entry name" value="DNA RECOMBINASE-RELATED"/>
    <property type="match status" value="1"/>
</dbReference>
<dbReference type="Gene3D" id="3.40.50.1390">
    <property type="entry name" value="Resolvase, N-terminal catalytic domain"/>
    <property type="match status" value="1"/>
</dbReference>
<dbReference type="InterPro" id="IPR006119">
    <property type="entry name" value="Resolv_N"/>
</dbReference>